<dbReference type="AlphaFoldDB" id="A0A0S4QQ24"/>
<evidence type="ECO:0000313" key="4">
    <source>
        <dbReference type="Proteomes" id="UP000198802"/>
    </source>
</evidence>
<organism evidence="3 4">
    <name type="scientific">Parafrankia irregularis</name>
    <dbReference type="NCBI Taxonomy" id="795642"/>
    <lineage>
        <taxon>Bacteria</taxon>
        <taxon>Bacillati</taxon>
        <taxon>Actinomycetota</taxon>
        <taxon>Actinomycetes</taxon>
        <taxon>Frankiales</taxon>
        <taxon>Frankiaceae</taxon>
        <taxon>Parafrankia</taxon>
    </lineage>
</organism>
<dbReference type="Proteomes" id="UP000198802">
    <property type="component" value="Unassembled WGS sequence"/>
</dbReference>
<dbReference type="PANTHER" id="PTHR42059">
    <property type="entry name" value="TNT DOMAIN-CONTAINING PROTEIN"/>
    <property type="match status" value="1"/>
</dbReference>
<dbReference type="PANTHER" id="PTHR42059:SF1">
    <property type="entry name" value="TNT DOMAIN-CONTAINING PROTEIN"/>
    <property type="match status" value="1"/>
</dbReference>
<evidence type="ECO:0000259" key="2">
    <source>
        <dbReference type="Pfam" id="PF14021"/>
    </source>
</evidence>
<reference evidence="4" key="1">
    <citation type="submission" date="2015-11" db="EMBL/GenBank/DDBJ databases">
        <authorList>
            <person name="Varghese N."/>
        </authorList>
    </citation>
    <scope>NUCLEOTIDE SEQUENCE [LARGE SCALE GENOMIC DNA]</scope>
    <source>
        <strain evidence="4">DSM 45899</strain>
    </source>
</reference>
<gene>
    <name evidence="3" type="ORF">Ga0074812_1112</name>
</gene>
<feature type="signal peptide" evidence="1">
    <location>
        <begin position="1"/>
        <end position="27"/>
    </location>
</feature>
<keyword evidence="1" id="KW-0732">Signal</keyword>
<evidence type="ECO:0000313" key="3">
    <source>
        <dbReference type="EMBL" id="CUU57166.1"/>
    </source>
</evidence>
<protein>
    <recommendedName>
        <fullName evidence="2">TNT domain-containing protein</fullName>
    </recommendedName>
</protein>
<keyword evidence="4" id="KW-1185">Reference proteome</keyword>
<evidence type="ECO:0000256" key="1">
    <source>
        <dbReference type="SAM" id="SignalP"/>
    </source>
</evidence>
<dbReference type="InterPro" id="IPR053024">
    <property type="entry name" value="Fungal_surface_NADase"/>
</dbReference>
<feature type="domain" description="TNT" evidence="2">
    <location>
        <begin position="123"/>
        <end position="235"/>
    </location>
</feature>
<dbReference type="EMBL" id="FAOZ01000011">
    <property type="protein sequence ID" value="CUU57166.1"/>
    <property type="molecule type" value="Genomic_DNA"/>
</dbReference>
<name>A0A0S4QQ24_9ACTN</name>
<feature type="chain" id="PRO_5006626398" description="TNT domain-containing protein" evidence="1">
    <location>
        <begin position="28"/>
        <end position="243"/>
    </location>
</feature>
<accession>A0A0S4QQ24</accession>
<proteinExistence type="predicted"/>
<sequence length="243" mass="26944">MFFRRTLMSLAAGGLLFAASAQGVADAATEPLTKPFNQCSKADLRNDPRLGPAKLPYVGSVAKELDDYERTGGHSIRQFLGTWWDPSLPSKPYFPGIDGFWVYPPKDGYYLRPDGTQVRTTTTLVPGQLIDRFGLPGGSFLSPRGTDYDARSLPPSNLDDTTNPGGCNYHVYQVLKPFDVYSGPIRPWFDQPGNGLQYQTVCILIPEFKGTTTCDETGGNLRIEKLLEKQYIVEVPVVDRRTL</sequence>
<dbReference type="RefSeq" id="WP_091278265.1">
    <property type="nucleotide sequence ID" value="NZ_FAOZ01000011.1"/>
</dbReference>
<dbReference type="InterPro" id="IPR025331">
    <property type="entry name" value="TNT"/>
</dbReference>
<dbReference type="GO" id="GO:0050135">
    <property type="term" value="F:NADP+ nucleosidase activity"/>
    <property type="evidence" value="ECO:0007669"/>
    <property type="project" value="InterPro"/>
</dbReference>
<dbReference type="Pfam" id="PF14021">
    <property type="entry name" value="TNT"/>
    <property type="match status" value="1"/>
</dbReference>